<dbReference type="Pfam" id="PF00565">
    <property type="entry name" value="SNase"/>
    <property type="match status" value="1"/>
</dbReference>
<dbReference type="InterPro" id="IPR016071">
    <property type="entry name" value="Staphylococal_nuclease_OB-fold"/>
</dbReference>
<dbReference type="EMBL" id="JAELVR010000001">
    <property type="protein sequence ID" value="MBJ6370000.1"/>
    <property type="molecule type" value="Genomic_DNA"/>
</dbReference>
<dbReference type="Proteomes" id="UP000619079">
    <property type="component" value="Unassembled WGS sequence"/>
</dbReference>
<dbReference type="RefSeq" id="WP_199022764.1">
    <property type="nucleotide sequence ID" value="NZ_JAELVR010000001.1"/>
</dbReference>
<dbReference type="SMART" id="SM00318">
    <property type="entry name" value="SNc"/>
    <property type="match status" value="1"/>
</dbReference>
<sequence>MPPDRVLTGKAHVIDGDTIRIGKTKIRLAGIDAPERDMPWGQKSKWAMVAICKGQTITARLDGERSHDRLVGTCFLPDGRDIGAELVRQGLALDCARFSGGTYRSLEPEGARRRLANGRFGHASIRLRTDIRTRARSD</sequence>
<protein>
    <submittedName>
        <fullName evidence="2">Thermonuclease family protein</fullName>
    </submittedName>
</protein>
<keyword evidence="3" id="KW-1185">Reference proteome</keyword>
<accession>A0A8J7IYZ3</accession>
<dbReference type="AlphaFoldDB" id="A0A8J7IYZ3"/>
<organism evidence="2 3">
    <name type="scientific">Sedimentitalea arenosa</name>
    <dbReference type="NCBI Taxonomy" id="2798803"/>
    <lineage>
        <taxon>Bacteria</taxon>
        <taxon>Pseudomonadati</taxon>
        <taxon>Pseudomonadota</taxon>
        <taxon>Alphaproteobacteria</taxon>
        <taxon>Rhodobacterales</taxon>
        <taxon>Paracoccaceae</taxon>
        <taxon>Sedimentitalea</taxon>
    </lineage>
</organism>
<name>A0A8J7IYZ3_9RHOB</name>
<comment type="caution">
    <text evidence="2">The sequence shown here is derived from an EMBL/GenBank/DDBJ whole genome shotgun (WGS) entry which is preliminary data.</text>
</comment>
<dbReference type="Gene3D" id="2.40.50.90">
    <property type="match status" value="1"/>
</dbReference>
<proteinExistence type="predicted"/>
<gene>
    <name evidence="2" type="ORF">JF290_00555</name>
</gene>
<dbReference type="InterPro" id="IPR035437">
    <property type="entry name" value="SNase_OB-fold_sf"/>
</dbReference>
<dbReference type="PROSITE" id="PS50830">
    <property type="entry name" value="TNASE_3"/>
    <property type="match status" value="1"/>
</dbReference>
<evidence type="ECO:0000313" key="3">
    <source>
        <dbReference type="Proteomes" id="UP000619079"/>
    </source>
</evidence>
<evidence type="ECO:0000313" key="2">
    <source>
        <dbReference type="EMBL" id="MBJ6370000.1"/>
    </source>
</evidence>
<evidence type="ECO:0000259" key="1">
    <source>
        <dbReference type="PROSITE" id="PS50830"/>
    </source>
</evidence>
<dbReference type="SUPFAM" id="SSF50199">
    <property type="entry name" value="Staphylococcal nuclease"/>
    <property type="match status" value="1"/>
</dbReference>
<feature type="domain" description="TNase-like" evidence="1">
    <location>
        <begin position="12"/>
        <end position="92"/>
    </location>
</feature>
<reference evidence="2" key="1">
    <citation type="submission" date="2020-12" db="EMBL/GenBank/DDBJ databases">
        <title>Sedimentitalea sp. nov., isolated from sand in Incheon.</title>
        <authorList>
            <person name="Kim W."/>
        </authorList>
    </citation>
    <scope>NUCLEOTIDE SEQUENCE</scope>
    <source>
        <strain evidence="2">CAU 1593</strain>
    </source>
</reference>